<evidence type="ECO:0008006" key="3">
    <source>
        <dbReference type="Google" id="ProtNLM"/>
    </source>
</evidence>
<sequence>MCKCTPNIRTPYCGKSGCEWPGKKPDNARTLSVRGNDWQAFSAEVLAHIETYTVPQYGDKGEDIASDYSAQDCINGAKKYLARFGRNSRPGQDKLDLLKAAHYLQMAAMNLDEQGVKNDNAN</sequence>
<dbReference type="KEGG" id="vg:13405600"/>
<name>I6NM99_9CAUD</name>
<dbReference type="EMBL" id="JF939047">
    <property type="protein sequence ID" value="AEX56077.1"/>
    <property type="molecule type" value="Genomic_DNA"/>
</dbReference>
<keyword evidence="2" id="KW-1185">Reference proteome</keyword>
<evidence type="ECO:0000313" key="1">
    <source>
        <dbReference type="EMBL" id="AEX56077.1"/>
    </source>
</evidence>
<accession>I6NM99</accession>
<proteinExistence type="predicted"/>
<organism evidence="1 2">
    <name type="scientific">Burkholderia phage vB_BceS_KL1</name>
    <dbReference type="NCBI Taxonomy" id="1132026"/>
    <lineage>
        <taxon>Viruses</taxon>
        <taxon>Duplodnaviria</taxon>
        <taxon>Heunggongvirae</taxon>
        <taxon>Uroviricota</taxon>
        <taxon>Caudoviricetes</taxon>
        <taxon>Jondennisvirinae</taxon>
        <taxon>Kilunavirus</taxon>
        <taxon>Kilunavirus KL1</taxon>
    </lineage>
</organism>
<evidence type="ECO:0000313" key="2">
    <source>
        <dbReference type="Proteomes" id="UP000009001"/>
    </source>
</evidence>
<protein>
    <recommendedName>
        <fullName evidence="3">DUF3310 domain-containing protein</fullName>
    </recommendedName>
</protein>
<dbReference type="GeneID" id="13405600"/>
<reference evidence="1 2" key="1">
    <citation type="journal article" date="2012" name="BMC Genomics">
        <title>Comparative analysis of two phenotypically-similar but genomically-distinct Burkholderia cenocepacia-specific bacteriophages.</title>
        <authorList>
            <person name="Lynch K.H."/>
            <person name="Stothard P."/>
            <person name="Dennis J.J."/>
        </authorList>
    </citation>
    <scope>NUCLEOTIDE SEQUENCE [LARGE SCALE GENOMIC DNA]</scope>
</reference>
<gene>
    <name evidence="1" type="ORF">KL1_00029</name>
</gene>
<dbReference type="RefSeq" id="YP_006560780.1">
    <property type="nucleotide sequence ID" value="NC_018278.1"/>
</dbReference>
<dbReference type="Proteomes" id="UP000009001">
    <property type="component" value="Segment"/>
</dbReference>